<dbReference type="PANTHER" id="PTHR21660:SF1">
    <property type="entry name" value="ACYL-COENZYME A THIOESTERASE 13"/>
    <property type="match status" value="1"/>
</dbReference>
<dbReference type="CDD" id="cd03443">
    <property type="entry name" value="PaaI_thioesterase"/>
    <property type="match status" value="1"/>
</dbReference>
<sequence length="151" mass="15603">MLQEDNPTRAFIADAVASGRRHLPLEVNPALASLSALLVESGKNELVIRFTAPRSATQGNGVVGGGTLATMLDLAMAMAVLAQLKPGYTCATISLTVNMQSAGPEGHFIAAAKVDRIGGQVAFAQAQLYDAGRSRLIANATSSLAVRAVRA</sequence>
<dbReference type="InterPro" id="IPR003736">
    <property type="entry name" value="PAAI_dom"/>
</dbReference>
<dbReference type="NCBIfam" id="TIGR00369">
    <property type="entry name" value="unchar_dom_1"/>
    <property type="match status" value="1"/>
</dbReference>
<gene>
    <name evidence="4" type="ORF">GFK26_21035</name>
</gene>
<name>A0A5Q0M6J1_VARPD</name>
<dbReference type="RefSeq" id="WP_153283684.1">
    <property type="nucleotide sequence ID" value="NZ_CP045644.1"/>
</dbReference>
<evidence type="ECO:0000256" key="1">
    <source>
        <dbReference type="ARBA" id="ARBA00008324"/>
    </source>
</evidence>
<dbReference type="SUPFAM" id="SSF54637">
    <property type="entry name" value="Thioesterase/thiol ester dehydrase-isomerase"/>
    <property type="match status" value="1"/>
</dbReference>
<evidence type="ECO:0000256" key="2">
    <source>
        <dbReference type="ARBA" id="ARBA00022801"/>
    </source>
</evidence>
<dbReference type="Pfam" id="PF03061">
    <property type="entry name" value="4HBT"/>
    <property type="match status" value="1"/>
</dbReference>
<protein>
    <submittedName>
        <fullName evidence="4">Hotdog fold thioesterase</fullName>
    </submittedName>
</protein>
<dbReference type="InterPro" id="IPR029069">
    <property type="entry name" value="HotDog_dom_sf"/>
</dbReference>
<dbReference type="Proteomes" id="UP000326780">
    <property type="component" value="Chromosome"/>
</dbReference>
<proteinExistence type="inferred from homology"/>
<dbReference type="Gene3D" id="3.10.129.10">
    <property type="entry name" value="Hotdog Thioesterase"/>
    <property type="match status" value="1"/>
</dbReference>
<dbReference type="InterPro" id="IPR039298">
    <property type="entry name" value="ACOT13"/>
</dbReference>
<organism evidence="4 5">
    <name type="scientific">Variovorax paradoxus</name>
    <dbReference type="NCBI Taxonomy" id="34073"/>
    <lineage>
        <taxon>Bacteria</taxon>
        <taxon>Pseudomonadati</taxon>
        <taxon>Pseudomonadota</taxon>
        <taxon>Betaproteobacteria</taxon>
        <taxon>Burkholderiales</taxon>
        <taxon>Comamonadaceae</taxon>
        <taxon>Variovorax</taxon>
    </lineage>
</organism>
<accession>A0A5Q0M6J1</accession>
<dbReference type="AlphaFoldDB" id="A0A5Q0M6J1"/>
<dbReference type="PANTHER" id="PTHR21660">
    <property type="entry name" value="THIOESTERASE SUPERFAMILY MEMBER-RELATED"/>
    <property type="match status" value="1"/>
</dbReference>
<reference evidence="4 5" key="1">
    <citation type="submission" date="2019-10" db="EMBL/GenBank/DDBJ databases">
        <title>Complete genome sequence of Variovorax paradoxus 5C-2.</title>
        <authorList>
            <person name="Gogoleva N.E."/>
            <person name="Balkin A.S."/>
        </authorList>
    </citation>
    <scope>NUCLEOTIDE SEQUENCE [LARGE SCALE GENOMIC DNA]</scope>
    <source>
        <strain evidence="4 5">5C-2</strain>
    </source>
</reference>
<dbReference type="EMBL" id="CP045644">
    <property type="protein sequence ID" value="QFZ85066.1"/>
    <property type="molecule type" value="Genomic_DNA"/>
</dbReference>
<evidence type="ECO:0000313" key="5">
    <source>
        <dbReference type="Proteomes" id="UP000326780"/>
    </source>
</evidence>
<evidence type="ECO:0000313" key="4">
    <source>
        <dbReference type="EMBL" id="QFZ85066.1"/>
    </source>
</evidence>
<feature type="domain" description="Thioesterase" evidence="3">
    <location>
        <begin position="60"/>
        <end position="133"/>
    </location>
</feature>
<dbReference type="GO" id="GO:0047617">
    <property type="term" value="F:fatty acyl-CoA hydrolase activity"/>
    <property type="evidence" value="ECO:0007669"/>
    <property type="project" value="InterPro"/>
</dbReference>
<evidence type="ECO:0000259" key="3">
    <source>
        <dbReference type="Pfam" id="PF03061"/>
    </source>
</evidence>
<comment type="similarity">
    <text evidence="1">Belongs to the thioesterase PaaI family.</text>
</comment>
<dbReference type="InterPro" id="IPR006683">
    <property type="entry name" value="Thioestr_dom"/>
</dbReference>
<keyword evidence="2" id="KW-0378">Hydrolase</keyword>